<organism evidence="1 2">
    <name type="scientific">Phytophthora nicotianae P1976</name>
    <dbReference type="NCBI Taxonomy" id="1317066"/>
    <lineage>
        <taxon>Eukaryota</taxon>
        <taxon>Sar</taxon>
        <taxon>Stramenopiles</taxon>
        <taxon>Oomycota</taxon>
        <taxon>Peronosporomycetes</taxon>
        <taxon>Peronosporales</taxon>
        <taxon>Peronosporaceae</taxon>
        <taxon>Phytophthora</taxon>
    </lineage>
</organism>
<dbReference type="AlphaFoldDB" id="A0A081ATV4"/>
<comment type="caution">
    <text evidence="1">The sequence shown here is derived from an EMBL/GenBank/DDBJ whole genome shotgun (WGS) entry which is preliminary data.</text>
</comment>
<evidence type="ECO:0000313" key="2">
    <source>
        <dbReference type="Proteomes" id="UP000028582"/>
    </source>
</evidence>
<reference evidence="1 2" key="1">
    <citation type="submission" date="2013-11" db="EMBL/GenBank/DDBJ databases">
        <title>The Genome Sequence of Phytophthora parasitica P1976.</title>
        <authorList>
            <consortium name="The Broad Institute Genomics Platform"/>
            <person name="Russ C."/>
            <person name="Tyler B."/>
            <person name="Panabieres F."/>
            <person name="Shan W."/>
            <person name="Tripathy S."/>
            <person name="Grunwald N."/>
            <person name="Machado M."/>
            <person name="Johnson C.S."/>
            <person name="Walker B."/>
            <person name="Young S."/>
            <person name="Zeng Q."/>
            <person name="Gargeya S."/>
            <person name="Fitzgerald M."/>
            <person name="Haas B."/>
            <person name="Abouelleil A."/>
            <person name="Allen A.W."/>
            <person name="Alvarado L."/>
            <person name="Arachchi H.M."/>
            <person name="Berlin A.M."/>
            <person name="Chapman S.B."/>
            <person name="Gainer-Dewar J."/>
            <person name="Goldberg J."/>
            <person name="Griggs A."/>
            <person name="Gujja S."/>
            <person name="Hansen M."/>
            <person name="Howarth C."/>
            <person name="Imamovic A."/>
            <person name="Ireland A."/>
            <person name="Larimer J."/>
            <person name="McCowan C."/>
            <person name="Murphy C."/>
            <person name="Pearson M."/>
            <person name="Poon T.W."/>
            <person name="Priest M."/>
            <person name="Roberts A."/>
            <person name="Saif S."/>
            <person name="Shea T."/>
            <person name="Sisk P."/>
            <person name="Sykes S."/>
            <person name="Wortman J."/>
            <person name="Nusbaum C."/>
            <person name="Birren B."/>
        </authorList>
    </citation>
    <scope>NUCLEOTIDE SEQUENCE [LARGE SCALE GENOMIC DNA]</scope>
    <source>
        <strain evidence="1 2">P1976</strain>
    </source>
</reference>
<name>A0A081ATV4_PHYNI</name>
<protein>
    <submittedName>
        <fullName evidence="1">Uncharacterized protein</fullName>
    </submittedName>
</protein>
<dbReference type="EMBL" id="ANJA01000729">
    <property type="protein sequence ID" value="ETO82315.1"/>
    <property type="molecule type" value="Genomic_DNA"/>
</dbReference>
<gene>
    <name evidence="1" type="ORF">F444_03526</name>
</gene>
<sequence length="69" mass="7614">MAPLRLACSGNSARHCDCASSDTSQKGSVRVTSDVDIYWNQDDAGNDYFAQHAYLGIEHSRTVKFVFEA</sequence>
<dbReference type="Proteomes" id="UP000028582">
    <property type="component" value="Unassembled WGS sequence"/>
</dbReference>
<proteinExistence type="predicted"/>
<evidence type="ECO:0000313" key="1">
    <source>
        <dbReference type="EMBL" id="ETO82315.1"/>
    </source>
</evidence>
<accession>A0A081ATV4</accession>